<keyword evidence="2 5" id="KW-0812">Transmembrane</keyword>
<dbReference type="Pfam" id="PF01284">
    <property type="entry name" value="MARVEL"/>
    <property type="match status" value="1"/>
</dbReference>
<dbReference type="InterPro" id="IPR008253">
    <property type="entry name" value="Marvel"/>
</dbReference>
<dbReference type="EMBL" id="LHPF02000017">
    <property type="protein sequence ID" value="PSC70923.1"/>
    <property type="molecule type" value="Genomic_DNA"/>
</dbReference>
<proteinExistence type="predicted"/>
<evidence type="ECO:0000256" key="2">
    <source>
        <dbReference type="ARBA" id="ARBA00022692"/>
    </source>
</evidence>
<dbReference type="AlphaFoldDB" id="A0A2P6VA07"/>
<dbReference type="STRING" id="554055.A0A2P6VA07"/>
<feature type="transmembrane region" description="Helical" evidence="5">
    <location>
        <begin position="54"/>
        <end position="72"/>
    </location>
</feature>
<evidence type="ECO:0000256" key="3">
    <source>
        <dbReference type="ARBA" id="ARBA00022989"/>
    </source>
</evidence>
<dbReference type="Proteomes" id="UP000239649">
    <property type="component" value="Unassembled WGS sequence"/>
</dbReference>
<keyword evidence="3 5" id="KW-1133">Transmembrane helix</keyword>
<comment type="caution">
    <text evidence="7">The sequence shown here is derived from an EMBL/GenBank/DDBJ whole genome shotgun (WGS) entry which is preliminary data.</text>
</comment>
<feature type="transmembrane region" description="Helical" evidence="5">
    <location>
        <begin position="84"/>
        <end position="104"/>
    </location>
</feature>
<reference evidence="7 8" key="1">
    <citation type="journal article" date="2018" name="Plant J.">
        <title>Genome sequences of Chlorella sorokiniana UTEX 1602 and Micractinium conductrix SAG 241.80: implications to maltose excretion by a green alga.</title>
        <authorList>
            <person name="Arriola M.B."/>
            <person name="Velmurugan N."/>
            <person name="Zhang Y."/>
            <person name="Plunkett M.H."/>
            <person name="Hondzo H."/>
            <person name="Barney B.M."/>
        </authorList>
    </citation>
    <scope>NUCLEOTIDE SEQUENCE [LARGE SCALE GENOMIC DNA]</scope>
    <source>
        <strain evidence="7 8">SAG 241.80</strain>
    </source>
</reference>
<organism evidence="7 8">
    <name type="scientific">Micractinium conductrix</name>
    <dbReference type="NCBI Taxonomy" id="554055"/>
    <lineage>
        <taxon>Eukaryota</taxon>
        <taxon>Viridiplantae</taxon>
        <taxon>Chlorophyta</taxon>
        <taxon>core chlorophytes</taxon>
        <taxon>Trebouxiophyceae</taxon>
        <taxon>Chlorellales</taxon>
        <taxon>Chlorellaceae</taxon>
        <taxon>Chlorella clade</taxon>
        <taxon>Micractinium</taxon>
    </lineage>
</organism>
<evidence type="ECO:0000313" key="7">
    <source>
        <dbReference type="EMBL" id="PSC70923.1"/>
    </source>
</evidence>
<keyword evidence="8" id="KW-1185">Reference proteome</keyword>
<feature type="domain" description="MARVEL" evidence="6">
    <location>
        <begin position="1"/>
        <end position="110"/>
    </location>
</feature>
<keyword evidence="4 5" id="KW-0472">Membrane</keyword>
<dbReference type="GO" id="GO:0016020">
    <property type="term" value="C:membrane"/>
    <property type="evidence" value="ECO:0007669"/>
    <property type="project" value="UniProtKB-SubCell"/>
</dbReference>
<evidence type="ECO:0000313" key="8">
    <source>
        <dbReference type="Proteomes" id="UP000239649"/>
    </source>
</evidence>
<comment type="subcellular location">
    <subcellularLocation>
        <location evidence="1">Membrane</location>
        <topology evidence="1">Multi-pass membrane protein</topology>
    </subcellularLocation>
</comment>
<evidence type="ECO:0000256" key="1">
    <source>
        <dbReference type="ARBA" id="ARBA00004141"/>
    </source>
</evidence>
<feature type="transmembrane region" description="Helical" evidence="5">
    <location>
        <begin position="20"/>
        <end position="42"/>
    </location>
</feature>
<evidence type="ECO:0000259" key="6">
    <source>
        <dbReference type="PROSITE" id="PS51225"/>
    </source>
</evidence>
<protein>
    <recommendedName>
        <fullName evidence="6">MARVEL domain-containing protein</fullName>
    </recommendedName>
</protein>
<evidence type="ECO:0000256" key="4">
    <source>
        <dbReference type="ARBA" id="ARBA00023136"/>
    </source>
</evidence>
<dbReference type="PROSITE" id="PS51225">
    <property type="entry name" value="MARVEL"/>
    <property type="match status" value="1"/>
</dbReference>
<sequence length="568" mass="59071">MICSIVAFAVVVDYKGSSKINFILFTGITGLVISFAFMILYIADFKAIRGKVSAVIDGLWFIFWLSAAAVATDIVANGGSNSRLNASCAFAWITCVLWLLSLIISIREAKGAMRRPALLLLAALLAFSTSHAVGKPGGAPGQPGGALMSEVEGALQPMWRAIAEAHKQAAASVATEAHGSVEHKRRLLSGGHLVHMGQSVQEFLGGLFGGSWGEYVPASWTDSTSFDWGSLWDRFAYSNNMAEYLDAHGEDLPARSIKDVMKGMPHAEQHFCAPEAFFPSVKVPGGCIGPQITISLTPKTCTMEPAVKQITCEPSKLVLIRTPGRCSSKHASASVLLDKECKIAGEVGFADTKVLVGGHNKTLPVPSLDDHLTTRPAIPAPDCFGASYSLGLQYDGLTGDRTVPRPLLLPATAGSRGCSRAALVASSPAPPTGCDTTSDSFVVTRYGLWLATSGTAGCFAGNAAGSGAGAPTAITLTAVGADTTLTALYIQDLVPGASAGAFTLRFSQAGASPVDATFSSGQARPGMLQLPAGGVALRVGQPVRLQFLNSDTATPVGLLINRFVAAAA</sequence>
<dbReference type="OrthoDB" id="506503at2759"/>
<name>A0A2P6VA07_9CHLO</name>
<evidence type="ECO:0000256" key="5">
    <source>
        <dbReference type="SAM" id="Phobius"/>
    </source>
</evidence>
<gene>
    <name evidence="7" type="ORF">C2E20_5715</name>
</gene>
<accession>A0A2P6VA07</accession>